<feature type="compositionally biased region" description="Polar residues" evidence="1">
    <location>
        <begin position="12"/>
        <end position="22"/>
    </location>
</feature>
<accession>A0A5Q4Z7J8</accession>
<feature type="compositionally biased region" description="Basic residues" evidence="1">
    <location>
        <begin position="1"/>
        <end position="11"/>
    </location>
</feature>
<evidence type="ECO:0000256" key="1">
    <source>
        <dbReference type="SAM" id="MobiDB-lite"/>
    </source>
</evidence>
<name>A0A5Q4Z7J8_9BURK</name>
<sequence>MQIRRVSRHKTATVSASVQSENAQKRKAPTGGAFQYINYWRREPESNRPKRLCRPLHNRFAIAPQADWNLATDSQILSGGQPEGPAHQTKREALLPLMYGAGDEARTRDLNLGKVALYQLSYSRIALLHNALPFYFFAKQRVASNLERETRLELATSTLARLRSTN</sequence>
<dbReference type="KEGG" id="pdio:PDMSB3_3191"/>
<evidence type="ECO:0000313" key="2">
    <source>
        <dbReference type="EMBL" id="VVD29647.1"/>
    </source>
</evidence>
<reference evidence="2 3" key="1">
    <citation type="submission" date="2019-08" db="EMBL/GenBank/DDBJ databases">
        <authorList>
            <person name="Herpell B J."/>
        </authorList>
    </citation>
    <scope>NUCLEOTIDE SEQUENCE [LARGE SCALE GENOMIC DNA]</scope>
    <source>
        <strain evidence="3">Msb3</strain>
    </source>
</reference>
<feature type="region of interest" description="Disordered" evidence="1">
    <location>
        <begin position="1"/>
        <end position="28"/>
    </location>
</feature>
<dbReference type="Proteomes" id="UP000325811">
    <property type="component" value="Chromosome I"/>
</dbReference>
<dbReference type="AntiFam" id="ANF00012">
    <property type="entry name" value="tRNA translation"/>
</dbReference>
<dbReference type="AlphaFoldDB" id="A0A5Q4Z7J8"/>
<gene>
    <name evidence="2" type="ORF">PDMSB3_3191</name>
</gene>
<evidence type="ECO:0000313" key="3">
    <source>
        <dbReference type="Proteomes" id="UP000325811"/>
    </source>
</evidence>
<dbReference type="EMBL" id="LR699553">
    <property type="protein sequence ID" value="VVD29647.1"/>
    <property type="molecule type" value="Genomic_DNA"/>
</dbReference>
<organism evidence="2 3">
    <name type="scientific">Paraburkholderia dioscoreae</name>
    <dbReference type="NCBI Taxonomy" id="2604047"/>
    <lineage>
        <taxon>Bacteria</taxon>
        <taxon>Pseudomonadati</taxon>
        <taxon>Pseudomonadota</taxon>
        <taxon>Betaproteobacteria</taxon>
        <taxon>Burkholderiales</taxon>
        <taxon>Burkholderiaceae</taxon>
        <taxon>Paraburkholderia</taxon>
    </lineage>
</organism>
<keyword evidence="3" id="KW-1185">Reference proteome</keyword>
<proteinExistence type="predicted"/>
<protein>
    <submittedName>
        <fullName evidence="2">Uncharacterized protein</fullName>
    </submittedName>
</protein>